<keyword evidence="4" id="KW-0677">Repeat</keyword>
<dbReference type="CDD" id="cd19488">
    <property type="entry name" value="KaiC-like_N"/>
    <property type="match status" value="1"/>
</dbReference>
<evidence type="ECO:0000256" key="4">
    <source>
        <dbReference type="ARBA" id="ARBA00022737"/>
    </source>
</evidence>
<dbReference type="SMART" id="SM00382">
    <property type="entry name" value="AAA"/>
    <property type="match status" value="2"/>
</dbReference>
<protein>
    <recommendedName>
        <fullName evidence="1">non-specific serine/threonine protein kinase</fullName>
        <ecNumber evidence="1">2.7.11.1</ecNumber>
    </recommendedName>
</protein>
<evidence type="ECO:0000256" key="1">
    <source>
        <dbReference type="ARBA" id="ARBA00012513"/>
    </source>
</evidence>
<comment type="caution">
    <text evidence="8">The sequence shown here is derived from an EMBL/GenBank/DDBJ whole genome shotgun (WGS) entry which is preliminary data.</text>
</comment>
<evidence type="ECO:0000256" key="2">
    <source>
        <dbReference type="ARBA" id="ARBA00022553"/>
    </source>
</evidence>
<evidence type="ECO:0000259" key="7">
    <source>
        <dbReference type="PROSITE" id="PS51146"/>
    </source>
</evidence>
<dbReference type="Gene3D" id="3.40.50.300">
    <property type="entry name" value="P-loop containing nucleotide triphosphate hydrolases"/>
    <property type="match status" value="2"/>
</dbReference>
<dbReference type="InterPro" id="IPR030665">
    <property type="entry name" value="KaiC"/>
</dbReference>
<dbReference type="PROSITE" id="PS51146">
    <property type="entry name" value="KAIC"/>
    <property type="match status" value="2"/>
</dbReference>
<dbReference type="InterPro" id="IPR014774">
    <property type="entry name" value="KaiC-like_dom"/>
</dbReference>
<dbReference type="InterPro" id="IPR010624">
    <property type="entry name" value="KaiC_dom"/>
</dbReference>
<reference evidence="8 9" key="1">
    <citation type="submission" date="2021-01" db="EMBL/GenBank/DDBJ databases">
        <title>Belnapia mucosa sp. nov. and Belnapia arida sp. nov., isolated from the Tabernas Desert (Almeria, Spain).</title>
        <authorList>
            <person name="Molina-Menor E."/>
            <person name="Vidal-Verdu A."/>
            <person name="Calonge A."/>
            <person name="Satari L."/>
            <person name="Pereto Magraner J."/>
            <person name="Porcar Miralles M."/>
        </authorList>
    </citation>
    <scope>NUCLEOTIDE SEQUENCE [LARGE SCALE GENOMIC DNA]</scope>
    <source>
        <strain evidence="8 9">T6</strain>
    </source>
</reference>
<proteinExistence type="predicted"/>
<evidence type="ECO:0000256" key="6">
    <source>
        <dbReference type="ARBA" id="ARBA00022801"/>
    </source>
</evidence>
<keyword evidence="6" id="KW-0378">Hydrolase</keyword>
<organism evidence="8 9">
    <name type="scientific">Belnapia mucosa</name>
    <dbReference type="NCBI Taxonomy" id="2804532"/>
    <lineage>
        <taxon>Bacteria</taxon>
        <taxon>Pseudomonadati</taxon>
        <taxon>Pseudomonadota</taxon>
        <taxon>Alphaproteobacteria</taxon>
        <taxon>Acetobacterales</taxon>
        <taxon>Roseomonadaceae</taxon>
        <taxon>Belnapia</taxon>
    </lineage>
</organism>
<evidence type="ECO:0000256" key="3">
    <source>
        <dbReference type="ARBA" id="ARBA00022679"/>
    </source>
</evidence>
<name>A0ABS1VE63_9PROT</name>
<keyword evidence="2" id="KW-0597">Phosphoprotein</keyword>
<feature type="domain" description="KaiC" evidence="7">
    <location>
        <begin position="253"/>
        <end position="486"/>
    </location>
</feature>
<dbReference type="EMBL" id="JAEUXJ010000023">
    <property type="protein sequence ID" value="MBL6459004.1"/>
    <property type="molecule type" value="Genomic_DNA"/>
</dbReference>
<dbReference type="RefSeq" id="WP_202828738.1">
    <property type="nucleotide sequence ID" value="NZ_JAEUXJ010000023.1"/>
</dbReference>
<accession>A0ABS1VE63</accession>
<evidence type="ECO:0000256" key="5">
    <source>
        <dbReference type="ARBA" id="ARBA00022777"/>
    </source>
</evidence>
<sequence>MAAEAGESPARIPTGVNGLDDVLGGGLAPNRLYLIEGAPGSGKTTLALRFLLAGRDRGEPGLYVTLSETAEELQSVAASHGWDLDGIALFELAAAEAALGQERDTTLLHPWEIELGETVGLITSEVERTGAVRVVFDSLSEMRLLAQDSLRFRRQVLALKQFFAARGATVLLVDDMAGTNGIPDRQLHSLSHGVITLERRTLDFGGARRRVEVAKMRGTQYREGWHDYVIRRGGLEVFPRLVAADHHLPFVGDPVTSGVPKLDHLLGGGPLRGTCLLLSGPAGAGKSTLAMQWVHTAAERGERCAIYQFDEREGTLLTRLARLGLDLEPHIATGRVTLRQIDPGEISPGEFACMLRADAEAAGARIVVIDSLSGYLAAMPQENQLLLQLHELLSYLNQRGVLTLLINPQRGLIGTMQSNLDVSALCDAILLLRFFEASGRVRKAVSVIKNRGGPHEETIRELRIGGDEGVTVGEVLTAFQGVLTGTPTYLGGEAPLLSERPAADA</sequence>
<dbReference type="PIRSF" id="PIRSF039117">
    <property type="entry name" value="KaiC"/>
    <property type="match status" value="1"/>
</dbReference>
<dbReference type="PANTHER" id="PTHR42926:SF1">
    <property type="entry name" value="CIRCADIAN CLOCK OSCILLATOR PROTEIN KAIC 1"/>
    <property type="match status" value="1"/>
</dbReference>
<keyword evidence="5" id="KW-0418">Kinase</keyword>
<dbReference type="SUPFAM" id="SSF52540">
    <property type="entry name" value="P-loop containing nucleoside triphosphate hydrolases"/>
    <property type="match status" value="2"/>
</dbReference>
<evidence type="ECO:0000313" key="8">
    <source>
        <dbReference type="EMBL" id="MBL6459004.1"/>
    </source>
</evidence>
<dbReference type="InterPro" id="IPR051347">
    <property type="entry name" value="Circadian_clock_KaiC-rel"/>
</dbReference>
<evidence type="ECO:0000313" key="9">
    <source>
        <dbReference type="Proteomes" id="UP000606490"/>
    </source>
</evidence>
<dbReference type="PANTHER" id="PTHR42926">
    <property type="match status" value="1"/>
</dbReference>
<dbReference type="Pfam" id="PF06745">
    <property type="entry name" value="ATPase"/>
    <property type="match status" value="2"/>
</dbReference>
<feature type="domain" description="KaiC" evidence="7">
    <location>
        <begin position="10"/>
        <end position="251"/>
    </location>
</feature>
<gene>
    <name evidence="8" type="ORF">JMJ55_27105</name>
</gene>
<dbReference type="EC" id="2.7.11.1" evidence="1"/>
<dbReference type="InterPro" id="IPR027417">
    <property type="entry name" value="P-loop_NTPase"/>
</dbReference>
<dbReference type="Proteomes" id="UP000606490">
    <property type="component" value="Unassembled WGS sequence"/>
</dbReference>
<keyword evidence="3" id="KW-0808">Transferase</keyword>
<dbReference type="InterPro" id="IPR003593">
    <property type="entry name" value="AAA+_ATPase"/>
</dbReference>
<keyword evidence="9" id="KW-1185">Reference proteome</keyword>